<reference evidence="11" key="1">
    <citation type="submission" date="2018-03" db="EMBL/GenBank/DDBJ databases">
        <authorList>
            <person name="Navarro De La Torre S."/>
        </authorList>
    </citation>
    <scope>NUCLEOTIDE SEQUENCE [LARGE SCALE GENOMIC DNA]</scope>
    <source>
        <strain evidence="11">EAod3</strain>
    </source>
</reference>
<evidence type="ECO:0000256" key="4">
    <source>
        <dbReference type="ARBA" id="ARBA00022475"/>
    </source>
</evidence>
<feature type="transmembrane region" description="Helical" evidence="8">
    <location>
        <begin position="259"/>
        <end position="278"/>
    </location>
</feature>
<feature type="transmembrane region" description="Helical" evidence="8">
    <location>
        <begin position="86"/>
        <end position="104"/>
    </location>
</feature>
<feature type="transmembrane region" description="Helical" evidence="8">
    <location>
        <begin position="316"/>
        <end position="338"/>
    </location>
</feature>
<dbReference type="CDD" id="cd17320">
    <property type="entry name" value="MFS_MdfA_MDR_like"/>
    <property type="match status" value="1"/>
</dbReference>
<feature type="transmembrane region" description="Helical" evidence="8">
    <location>
        <begin position="290"/>
        <end position="310"/>
    </location>
</feature>
<dbReference type="InterPro" id="IPR020846">
    <property type="entry name" value="MFS_dom"/>
</dbReference>
<feature type="transmembrane region" description="Helical" evidence="8">
    <location>
        <begin position="379"/>
        <end position="400"/>
    </location>
</feature>
<feature type="transmembrane region" description="Helical" evidence="8">
    <location>
        <begin position="20"/>
        <end position="41"/>
    </location>
</feature>
<evidence type="ECO:0000313" key="11">
    <source>
        <dbReference type="Proteomes" id="UP000244934"/>
    </source>
</evidence>
<keyword evidence="7 8" id="KW-0472">Membrane</keyword>
<protein>
    <recommendedName>
        <fullName evidence="8">Bcr/CflA family efflux transporter</fullName>
    </recommendedName>
</protein>
<evidence type="ECO:0000256" key="1">
    <source>
        <dbReference type="ARBA" id="ARBA00004651"/>
    </source>
</evidence>
<dbReference type="PANTHER" id="PTHR23502:SF132">
    <property type="entry name" value="POLYAMINE TRANSPORTER 2-RELATED"/>
    <property type="match status" value="1"/>
</dbReference>
<feature type="domain" description="Major facilitator superfamily (MFS) profile" evidence="9">
    <location>
        <begin position="20"/>
        <end position="406"/>
    </location>
</feature>
<dbReference type="GO" id="GO:0005886">
    <property type="term" value="C:plasma membrane"/>
    <property type="evidence" value="ECO:0007669"/>
    <property type="project" value="UniProtKB-SubCell"/>
</dbReference>
<feature type="transmembrane region" description="Helical" evidence="8">
    <location>
        <begin position="350"/>
        <end position="373"/>
    </location>
</feature>
<feature type="transmembrane region" description="Helical" evidence="8">
    <location>
        <begin position="144"/>
        <end position="166"/>
    </location>
</feature>
<dbReference type="InterPro" id="IPR011701">
    <property type="entry name" value="MFS"/>
</dbReference>
<dbReference type="GO" id="GO:1990961">
    <property type="term" value="P:xenobiotic detoxification by transmembrane export across the plasma membrane"/>
    <property type="evidence" value="ECO:0007669"/>
    <property type="project" value="InterPro"/>
</dbReference>
<feature type="transmembrane region" description="Helical" evidence="8">
    <location>
        <begin position="172"/>
        <end position="194"/>
    </location>
</feature>
<dbReference type="FunFam" id="1.20.1720.10:FF:000005">
    <property type="entry name" value="Bcr/CflA family efflux transporter"/>
    <property type="match status" value="1"/>
</dbReference>
<evidence type="ECO:0000256" key="5">
    <source>
        <dbReference type="ARBA" id="ARBA00022692"/>
    </source>
</evidence>
<gene>
    <name evidence="10" type="primary">bcr_2</name>
    <name evidence="10" type="ORF">KSP9073_02638</name>
</gene>
<accession>A0A2R8CNW8</accession>
<evidence type="ECO:0000256" key="6">
    <source>
        <dbReference type="ARBA" id="ARBA00022989"/>
    </source>
</evidence>
<dbReference type="SUPFAM" id="SSF103473">
    <property type="entry name" value="MFS general substrate transporter"/>
    <property type="match status" value="1"/>
</dbReference>
<evidence type="ECO:0000256" key="7">
    <source>
        <dbReference type="ARBA" id="ARBA00023136"/>
    </source>
</evidence>
<evidence type="ECO:0000313" key="10">
    <source>
        <dbReference type="EMBL" id="SPJ34597.1"/>
    </source>
</evidence>
<dbReference type="PROSITE" id="PS50850">
    <property type="entry name" value="MFS"/>
    <property type="match status" value="1"/>
</dbReference>
<dbReference type="InterPro" id="IPR036259">
    <property type="entry name" value="MFS_trans_sf"/>
</dbReference>
<feature type="transmembrane region" description="Helical" evidence="8">
    <location>
        <begin position="53"/>
        <end position="74"/>
    </location>
</feature>
<dbReference type="EMBL" id="ONZI01000003">
    <property type="protein sequence ID" value="SPJ34597.1"/>
    <property type="molecule type" value="Genomic_DNA"/>
</dbReference>
<comment type="subcellular location">
    <subcellularLocation>
        <location evidence="8">Cell inner membrane</location>
        <topology evidence="8">Multi-pass membrane protein</topology>
    </subcellularLocation>
    <subcellularLocation>
        <location evidence="1">Cell membrane</location>
        <topology evidence="1">Multi-pass membrane protein</topology>
    </subcellularLocation>
</comment>
<dbReference type="Gene3D" id="1.20.1720.10">
    <property type="entry name" value="Multidrug resistance protein D"/>
    <property type="match status" value="1"/>
</dbReference>
<dbReference type="PANTHER" id="PTHR23502">
    <property type="entry name" value="MAJOR FACILITATOR SUPERFAMILY"/>
    <property type="match status" value="1"/>
</dbReference>
<keyword evidence="5 8" id="KW-0812">Transmembrane</keyword>
<organism evidence="10 11">
    <name type="scientific">Kushneria phyllosphaerae</name>
    <dbReference type="NCBI Taxonomy" id="2100822"/>
    <lineage>
        <taxon>Bacteria</taxon>
        <taxon>Pseudomonadati</taxon>
        <taxon>Pseudomonadota</taxon>
        <taxon>Gammaproteobacteria</taxon>
        <taxon>Oceanospirillales</taxon>
        <taxon>Halomonadaceae</taxon>
        <taxon>Kushneria</taxon>
    </lineage>
</organism>
<keyword evidence="6 8" id="KW-1133">Transmembrane helix</keyword>
<dbReference type="NCBIfam" id="TIGR00710">
    <property type="entry name" value="efflux_Bcr_CflA"/>
    <property type="match status" value="1"/>
</dbReference>
<name>A0A2R8CNW8_9GAMM</name>
<evidence type="ECO:0000256" key="8">
    <source>
        <dbReference type="RuleBase" id="RU365088"/>
    </source>
</evidence>
<keyword evidence="4" id="KW-1003">Cell membrane</keyword>
<proteinExistence type="inferred from homology"/>
<dbReference type="InterPro" id="IPR004812">
    <property type="entry name" value="Efflux_drug-R_Bcr/CmlA"/>
</dbReference>
<dbReference type="NCBIfam" id="NF008314">
    <property type="entry name" value="PRK11102.1"/>
    <property type="match status" value="1"/>
</dbReference>
<feature type="transmembrane region" description="Helical" evidence="8">
    <location>
        <begin position="110"/>
        <end position="132"/>
    </location>
</feature>
<dbReference type="GO" id="GO:0042910">
    <property type="term" value="F:xenobiotic transmembrane transporter activity"/>
    <property type="evidence" value="ECO:0007669"/>
    <property type="project" value="InterPro"/>
</dbReference>
<comment type="similarity">
    <text evidence="2 8">Belongs to the major facilitator superfamily. Bcr/CmlA family.</text>
</comment>
<sequence>MRHSWSDMENDLPIIGARRLALLVAANTALAPFAIDAYLPAIPALALHIDANIHLTELSISIFLLGMALGQLIFGPLSDRVGRKPVLLGGIITFTLSSLLITQIDTFWSLMILRFLQALGGGACVVNSPAIVRDCFSGREAARVLSTMVMILMLAPLVAPTVGSVLLTLVDWWAIFLFLALYGAALLYLILTYLPETRMPEHRSSGGAGQVLGNYASVLKHREAMGYIAAVSLSFAGMFCFINSSPYVYMEYYGVSSQLYPFIFGANIVVMALSNRLNIRLLGRYSPQQLLRLGLGIQLTAGMLIVMTVVAGLDALWLMVLLVMFFVGVNGLISPNAVSSMLDHFPNMSATANAVLGSLQFTAAGLAGALVSGLQMESIWPMVLGMVGASLCANTLLRVLTPPVRARGKAL</sequence>
<dbReference type="Proteomes" id="UP000244934">
    <property type="component" value="Unassembled WGS sequence"/>
</dbReference>
<keyword evidence="11" id="KW-1185">Reference proteome</keyword>
<dbReference type="AlphaFoldDB" id="A0A2R8CNW8"/>
<dbReference type="Pfam" id="PF07690">
    <property type="entry name" value="MFS_1"/>
    <property type="match status" value="1"/>
</dbReference>
<keyword evidence="3 8" id="KW-0813">Transport</keyword>
<evidence type="ECO:0000259" key="9">
    <source>
        <dbReference type="PROSITE" id="PS50850"/>
    </source>
</evidence>
<feature type="transmembrane region" description="Helical" evidence="8">
    <location>
        <begin position="224"/>
        <end position="247"/>
    </location>
</feature>
<keyword evidence="8" id="KW-0997">Cell inner membrane</keyword>
<evidence type="ECO:0000256" key="3">
    <source>
        <dbReference type="ARBA" id="ARBA00022448"/>
    </source>
</evidence>
<evidence type="ECO:0000256" key="2">
    <source>
        <dbReference type="ARBA" id="ARBA00006236"/>
    </source>
</evidence>